<comment type="caution">
    <text evidence="2">The sequence shown here is derived from an EMBL/GenBank/DDBJ whole genome shotgun (WGS) entry which is preliminary data.</text>
</comment>
<keyword evidence="1" id="KW-0812">Transmembrane</keyword>
<keyword evidence="1" id="KW-1133">Transmembrane helix</keyword>
<reference evidence="2" key="1">
    <citation type="submission" date="2021-03" db="EMBL/GenBank/DDBJ databases">
        <authorList>
            <person name="Jaffe A."/>
        </authorList>
    </citation>
    <scope>NUCLEOTIDE SEQUENCE</scope>
    <source>
        <strain evidence="2">RIFCSPLOWO2_01_FULL_58_19</strain>
    </source>
</reference>
<feature type="transmembrane region" description="Helical" evidence="1">
    <location>
        <begin position="17"/>
        <end position="39"/>
    </location>
</feature>
<reference evidence="2" key="2">
    <citation type="submission" date="2021-05" db="EMBL/GenBank/DDBJ databases">
        <title>Protein family content uncovers lineage relationships and bacterial pathway maintenance mechanisms in DPANN archaea.</title>
        <authorList>
            <person name="Castelle C.J."/>
            <person name="Meheust R."/>
            <person name="Jaffe A.L."/>
            <person name="Seitz K."/>
            <person name="Gong X."/>
            <person name="Baker B.J."/>
            <person name="Banfield J.F."/>
        </authorList>
    </citation>
    <scope>NUCLEOTIDE SEQUENCE</scope>
    <source>
        <strain evidence="2">RIFCSPLOWO2_01_FULL_58_19</strain>
    </source>
</reference>
<feature type="transmembrane region" description="Helical" evidence="1">
    <location>
        <begin position="166"/>
        <end position="190"/>
    </location>
</feature>
<feature type="transmembrane region" description="Helical" evidence="1">
    <location>
        <begin position="265"/>
        <end position="287"/>
    </location>
</feature>
<name>A0A8T4LCD4_9ARCH</name>
<evidence type="ECO:0000313" key="2">
    <source>
        <dbReference type="EMBL" id="MBS3062340.1"/>
    </source>
</evidence>
<keyword evidence="1" id="KW-0472">Membrane</keyword>
<dbReference type="Pfam" id="PF20108">
    <property type="entry name" value="DUF6498"/>
    <property type="match status" value="1"/>
</dbReference>
<evidence type="ECO:0000313" key="3">
    <source>
        <dbReference type="Proteomes" id="UP000678237"/>
    </source>
</evidence>
<dbReference type="InterPro" id="IPR045466">
    <property type="entry name" value="DUF6498"/>
</dbReference>
<dbReference type="AlphaFoldDB" id="A0A8T4LCD4"/>
<dbReference type="EMBL" id="JAGVWE010000002">
    <property type="protein sequence ID" value="MBS3062340.1"/>
    <property type="molecule type" value="Genomic_DNA"/>
</dbReference>
<sequence length="307" mass="33388">MPDASSAFEANSGTLEIIGFMALTIVVLLVLGFIVWYLLRITKIFPLKASNPFSSQAPELPAEYLHSPETRKKVIHALGWDPTPFAPRELLHLVLADPSSWTLIASNLVALGLAWQENAGLATLLAVYWFQSVIIGFFNAFKMLLAEGSEFKAVLGDSVLGKGIQWIGRLFFTGFFAFHYGLFHFVYAAFLGLEGLLAPAGNSEWLGFPGLFGPPNLEVVLPAAALFFSNHGYSFIHNRGTDKLKSPAQLMAAPYARIIPMHLTLIFGALLYVLGGPLLALGLFGLLKTAADVTMHVQEHAQATATQ</sequence>
<dbReference type="Proteomes" id="UP000678237">
    <property type="component" value="Unassembled WGS sequence"/>
</dbReference>
<accession>A0A8T4LCD4</accession>
<evidence type="ECO:0000256" key="1">
    <source>
        <dbReference type="SAM" id="Phobius"/>
    </source>
</evidence>
<proteinExistence type="predicted"/>
<protein>
    <submittedName>
        <fullName evidence="2">Uncharacterized protein</fullName>
    </submittedName>
</protein>
<organism evidence="2 3">
    <name type="scientific">Candidatus Iainarchaeum sp</name>
    <dbReference type="NCBI Taxonomy" id="3101447"/>
    <lineage>
        <taxon>Archaea</taxon>
        <taxon>Candidatus Iainarchaeota</taxon>
        <taxon>Candidatus Iainarchaeia</taxon>
        <taxon>Candidatus Iainarchaeales</taxon>
        <taxon>Candidatus Iainarchaeaceae</taxon>
        <taxon>Candidatus Iainarchaeum</taxon>
    </lineage>
</organism>
<feature type="transmembrane region" description="Helical" evidence="1">
    <location>
        <begin position="121"/>
        <end position="145"/>
    </location>
</feature>
<gene>
    <name evidence="2" type="ORF">J4203_00570</name>
</gene>